<dbReference type="InterPro" id="IPR016897">
    <property type="entry name" value="SKP1"/>
</dbReference>
<dbReference type="SMART" id="SM00512">
    <property type="entry name" value="Skp1"/>
    <property type="match status" value="1"/>
</dbReference>
<evidence type="ECO:0000313" key="7">
    <source>
        <dbReference type="Proteomes" id="UP000324897"/>
    </source>
</evidence>
<dbReference type="Proteomes" id="UP000324897">
    <property type="component" value="Unassembled WGS sequence"/>
</dbReference>
<comment type="similarity">
    <text evidence="2">Belongs to the SKP1 family.</text>
</comment>
<evidence type="ECO:0000259" key="4">
    <source>
        <dbReference type="Pfam" id="PF01466"/>
    </source>
</evidence>
<feature type="non-terminal residue" evidence="6">
    <location>
        <position position="1"/>
    </location>
</feature>
<gene>
    <name evidence="6" type="ORF">EJB05_50516</name>
</gene>
<sequence length="166" mass="17644">FCEICLTNNCDGSAGKIATMIALVSSDNERFEVSEEAASQSQTIRNMIEDGCADGGIPLPNVTSSVLAKVLEYCNKHAATTTPDAASTEAVIGSAGTRAVLGPARHGPVVLRAVPCRAAGRRCPEGCRLDEGQDAGADQATFKIENDFRPEDVEKIRKENAWAFEE</sequence>
<dbReference type="GO" id="GO:0009867">
    <property type="term" value="P:jasmonic acid mediated signaling pathway"/>
    <property type="evidence" value="ECO:0007669"/>
    <property type="project" value="UniProtKB-ARBA"/>
</dbReference>
<evidence type="ECO:0008006" key="8">
    <source>
        <dbReference type="Google" id="ProtNLM"/>
    </source>
</evidence>
<evidence type="ECO:0000256" key="2">
    <source>
        <dbReference type="ARBA" id="ARBA00009993"/>
    </source>
</evidence>
<name>A0A5J9SY04_9POAL</name>
<dbReference type="OrthoDB" id="1903179at2759"/>
<dbReference type="PANTHER" id="PTHR11165">
    <property type="entry name" value="SKP1"/>
    <property type="match status" value="1"/>
</dbReference>
<dbReference type="InterPro" id="IPR016072">
    <property type="entry name" value="Skp1_comp_dimer"/>
</dbReference>
<dbReference type="Gene3D" id="3.30.710.10">
    <property type="entry name" value="Potassium Channel Kv1.1, Chain A"/>
    <property type="match status" value="2"/>
</dbReference>
<evidence type="ECO:0000313" key="6">
    <source>
        <dbReference type="EMBL" id="TVU03906.1"/>
    </source>
</evidence>
<dbReference type="UniPathway" id="UPA00143"/>
<organism evidence="6 7">
    <name type="scientific">Eragrostis curvula</name>
    <name type="common">weeping love grass</name>
    <dbReference type="NCBI Taxonomy" id="38414"/>
    <lineage>
        <taxon>Eukaryota</taxon>
        <taxon>Viridiplantae</taxon>
        <taxon>Streptophyta</taxon>
        <taxon>Embryophyta</taxon>
        <taxon>Tracheophyta</taxon>
        <taxon>Spermatophyta</taxon>
        <taxon>Magnoliopsida</taxon>
        <taxon>Liliopsida</taxon>
        <taxon>Poales</taxon>
        <taxon>Poaceae</taxon>
        <taxon>PACMAD clade</taxon>
        <taxon>Chloridoideae</taxon>
        <taxon>Eragrostideae</taxon>
        <taxon>Eragrostidinae</taxon>
        <taxon>Eragrostis</taxon>
    </lineage>
</organism>
<evidence type="ECO:0000256" key="1">
    <source>
        <dbReference type="ARBA" id="ARBA00004906"/>
    </source>
</evidence>
<protein>
    <recommendedName>
        <fullName evidence="8">SKP1 component POZ domain-containing protein</fullName>
    </recommendedName>
</protein>
<evidence type="ECO:0000259" key="5">
    <source>
        <dbReference type="Pfam" id="PF03931"/>
    </source>
</evidence>
<dbReference type="EMBL" id="RWGY01000129">
    <property type="protein sequence ID" value="TVU03906.1"/>
    <property type="molecule type" value="Genomic_DNA"/>
</dbReference>
<dbReference type="InterPro" id="IPR001232">
    <property type="entry name" value="SKP1-like"/>
</dbReference>
<dbReference type="Pfam" id="PF01466">
    <property type="entry name" value="Skp1"/>
    <property type="match status" value="1"/>
</dbReference>
<proteinExistence type="inferred from homology"/>
<keyword evidence="3" id="KW-0833">Ubl conjugation pathway</keyword>
<dbReference type="InterPro" id="IPR016073">
    <property type="entry name" value="Skp1_comp_POZ"/>
</dbReference>
<accession>A0A5J9SY04</accession>
<reference evidence="6 7" key="1">
    <citation type="journal article" date="2019" name="Sci. Rep.">
        <title>A high-quality genome of Eragrostis curvula grass provides insights into Poaceae evolution and supports new strategies to enhance forage quality.</title>
        <authorList>
            <person name="Carballo J."/>
            <person name="Santos B.A.C.M."/>
            <person name="Zappacosta D."/>
            <person name="Garbus I."/>
            <person name="Selva J.P."/>
            <person name="Gallo C.A."/>
            <person name="Diaz A."/>
            <person name="Albertini E."/>
            <person name="Caccamo M."/>
            <person name="Echenique V."/>
        </authorList>
    </citation>
    <scope>NUCLEOTIDE SEQUENCE [LARGE SCALE GENOMIC DNA]</scope>
    <source>
        <strain evidence="7">cv. Victoria</strain>
        <tissue evidence="6">Leaf</tissue>
    </source>
</reference>
<dbReference type="PIRSF" id="PIRSF028729">
    <property type="entry name" value="E3_ubiquit_lig_SCF_Skp"/>
    <property type="match status" value="1"/>
</dbReference>
<dbReference type="Pfam" id="PF03931">
    <property type="entry name" value="Skp1_POZ"/>
    <property type="match status" value="1"/>
</dbReference>
<dbReference type="Gramene" id="TVU03906">
    <property type="protein sequence ID" value="TVU03906"/>
    <property type="gene ID" value="EJB05_50516"/>
</dbReference>
<comment type="caution">
    <text evidence="6">The sequence shown here is derived from an EMBL/GenBank/DDBJ whole genome shotgun (WGS) entry which is preliminary data.</text>
</comment>
<keyword evidence="7" id="KW-1185">Reference proteome</keyword>
<dbReference type="GO" id="GO:0006511">
    <property type="term" value="P:ubiquitin-dependent protein catabolic process"/>
    <property type="evidence" value="ECO:0007669"/>
    <property type="project" value="InterPro"/>
</dbReference>
<feature type="domain" description="SKP1 component POZ" evidence="5">
    <location>
        <begin position="20"/>
        <end position="78"/>
    </location>
</feature>
<evidence type="ECO:0000256" key="3">
    <source>
        <dbReference type="ARBA" id="ARBA00022786"/>
    </source>
</evidence>
<feature type="domain" description="SKP1 component dimerisation" evidence="4">
    <location>
        <begin position="140"/>
        <end position="163"/>
    </location>
</feature>
<dbReference type="SUPFAM" id="SSF54695">
    <property type="entry name" value="POZ domain"/>
    <property type="match status" value="1"/>
</dbReference>
<comment type="pathway">
    <text evidence="1">Protein modification; protein ubiquitination.</text>
</comment>
<dbReference type="AlphaFoldDB" id="A0A5J9SY04"/>
<dbReference type="GO" id="GO:0016567">
    <property type="term" value="P:protein ubiquitination"/>
    <property type="evidence" value="ECO:0007669"/>
    <property type="project" value="UniProtKB-UniPathway"/>
</dbReference>
<dbReference type="InterPro" id="IPR011333">
    <property type="entry name" value="SKP1/BTB/POZ_sf"/>
</dbReference>